<evidence type="ECO:0000313" key="1">
    <source>
        <dbReference type="EMBL" id="DAF46399.1"/>
    </source>
</evidence>
<reference evidence="1" key="1">
    <citation type="journal article" date="2021" name="Proc. Natl. Acad. Sci. U.S.A.">
        <title>A Catalog of Tens of Thousands of Viruses from Human Metagenomes Reveals Hidden Associations with Chronic Diseases.</title>
        <authorList>
            <person name="Tisza M.J."/>
            <person name="Buck C.B."/>
        </authorList>
    </citation>
    <scope>NUCLEOTIDE SEQUENCE</scope>
    <source>
        <strain evidence="1">CtsUe5</strain>
    </source>
</reference>
<dbReference type="EMBL" id="BK032536">
    <property type="protein sequence ID" value="DAF46399.1"/>
    <property type="molecule type" value="Genomic_DNA"/>
</dbReference>
<organism evidence="1">
    <name type="scientific">Podoviridae sp. ctsUe5</name>
    <dbReference type="NCBI Taxonomy" id="2827750"/>
    <lineage>
        <taxon>Viruses</taxon>
        <taxon>Duplodnaviria</taxon>
        <taxon>Heunggongvirae</taxon>
        <taxon>Uroviricota</taxon>
        <taxon>Caudoviricetes</taxon>
    </lineage>
</organism>
<protein>
    <submittedName>
        <fullName evidence="1">Uncharacterized protein</fullName>
    </submittedName>
</protein>
<accession>A0A8S5S6U7</accession>
<proteinExistence type="predicted"/>
<name>A0A8S5S6U7_9CAUD</name>
<sequence length="239" mass="27447">MITWGYIKQATLAKMDLSVDAAVDQGLIEKMPFYANEALTEITSAIKAKRAYADFKVADRDAVLKCIAQTYGQDAMYFVLDHSCDLNRATEDQLNALKVYEHYVYVGDTVKMPDDFIAWSDDTNWKITKDCNGQDMLEQLKDTEFAQRGNKLIFMKPCICKIAYFAKWFFFTPTTQDDVELDIPDDILVCLPSYIASQLFKIDDEQKSSIYRNEYEMALARINENDYATNKVINNGGDW</sequence>